<evidence type="ECO:0000313" key="2">
    <source>
        <dbReference type="Proteomes" id="UP001152795"/>
    </source>
</evidence>
<comment type="caution">
    <text evidence="1">The sequence shown here is derived from an EMBL/GenBank/DDBJ whole genome shotgun (WGS) entry which is preliminary data.</text>
</comment>
<proteinExistence type="predicted"/>
<reference evidence="1" key="1">
    <citation type="submission" date="2020-04" db="EMBL/GenBank/DDBJ databases">
        <authorList>
            <person name="Alioto T."/>
            <person name="Alioto T."/>
            <person name="Gomez Garrido J."/>
        </authorList>
    </citation>
    <scope>NUCLEOTIDE SEQUENCE</scope>
    <source>
        <strain evidence="1">A484AB</strain>
    </source>
</reference>
<keyword evidence="2" id="KW-1185">Reference proteome</keyword>
<organism evidence="1 2">
    <name type="scientific">Paramuricea clavata</name>
    <name type="common">Red gorgonian</name>
    <name type="synonym">Violescent sea-whip</name>
    <dbReference type="NCBI Taxonomy" id="317549"/>
    <lineage>
        <taxon>Eukaryota</taxon>
        <taxon>Metazoa</taxon>
        <taxon>Cnidaria</taxon>
        <taxon>Anthozoa</taxon>
        <taxon>Octocorallia</taxon>
        <taxon>Malacalcyonacea</taxon>
        <taxon>Plexauridae</taxon>
        <taxon>Paramuricea</taxon>
    </lineage>
</organism>
<evidence type="ECO:0000313" key="1">
    <source>
        <dbReference type="EMBL" id="CAB3978020.1"/>
    </source>
</evidence>
<sequence>MIFANEDNFEKYVRVMEDCEPYLKLKDKKLTCLCGIRLKARLDFVPVLNELQLFFVCRTGQCNFKQSIPQLKMSRIRCICEKFCEKDGEMYKCPRGEKGCGTYFHELDSFTFIHTIIEKIELEDNAWAYLPMNVKTLECGNYDIIKYNNEQKRLTLVCRDLFCDCSTDAVIAPEFKIEE</sequence>
<dbReference type="Proteomes" id="UP001152795">
    <property type="component" value="Unassembled WGS sequence"/>
</dbReference>
<dbReference type="AlphaFoldDB" id="A0A7D9D6B3"/>
<accession>A0A7D9D6B3</accession>
<name>A0A7D9D6B3_PARCT</name>
<dbReference type="EMBL" id="CACRXK020000084">
    <property type="protein sequence ID" value="CAB3978020.1"/>
    <property type="molecule type" value="Genomic_DNA"/>
</dbReference>
<gene>
    <name evidence="1" type="ORF">PACLA_8A025418</name>
</gene>
<protein>
    <submittedName>
        <fullName evidence="1">Uncharacterized protein</fullName>
    </submittedName>
</protein>